<dbReference type="InterPro" id="IPR051934">
    <property type="entry name" value="Phage_Tail_Fiber_Structural"/>
</dbReference>
<comment type="caution">
    <text evidence="1">The sequence shown here is derived from an EMBL/GenBank/DDBJ whole genome shotgun (WGS) entry which is preliminary data.</text>
</comment>
<accession>A0ABU8BQW7</accession>
<dbReference type="EMBL" id="JBALHR010000001">
    <property type="protein sequence ID" value="MEH7827088.1"/>
    <property type="molecule type" value="Genomic_DNA"/>
</dbReference>
<dbReference type="InterPro" id="IPR011050">
    <property type="entry name" value="Pectin_lyase_fold/virulence"/>
</dbReference>
<sequence>MPAAIDALISAAPGALDTLNELAAALGDDPAFAATVTSALAAKAPLASPALTGTPTAPTAAPGTVSTQIANTAFVRAAIDALISAAPGALDTLNELAAALGDDPAFAATVTNALAAKAPLASPALTGVPTAPTAAVGTATTQIANAAFVKGEVAGADRRARSAMRGAGEQVSLTSNVFQMLAGATSIVAPGGRVTGIAIPAGQTGASSFVTPRIPLSADVAARLAGYTVRLVATADLTADFLTEHPVWGAARIDMQGGAVLLSAGELESESVEGTVYRRSVLYKMTGTEAQIGLVLQIATGSAPGSVSHQINLRSLTYQVAQDATDTTVSAADLAAVLAAEREAGRVVGVSTLSSLGLQAPATVSPGAGSVQSALTAAKGRPNALALIQLGAGTFFERSIQAAAGHVEIRGQGQHRTIIDGSQPDNAPAGDVEANSTLDLHKDLVVYRDFTAIMRNGRYVLHLDDHVADARVVLKNVTLRHDGNVAAGWVSQHALGHGSWSGTQLQLEDCHLIGPRAALQFHNNVGSGAGQTHPSGVEVQRCQLVARNANAFAVLVQPLGSGVQDYMRLLGCSITGNILIDASQWHRSDSHQPAHRSAEIKVSGSGNSPAVVQVIDPSRALRIDSLTTGAGSTVQIGGSAAAILFGARQHGRNGATGVAGFRYGDIDIGSTPVGPAANVSVSLGARLGNRTAAPVYLEITLDGTMRTVTFNGNHSASSNATIISQINAVISGLGIASEYAAGLRIRPTFADEEAVLLNDSGTHIRWMAPLAFDGNRRKVRIMTAADPFTAFAGLCWEPEGIWPGEHGRVKCRGWVSRQDLIDAGVENGAPAVAYGEWYVPYGSSGMLDANSAPTAYTDGILQVVRVDAGLPATWTALELRGTR</sequence>
<dbReference type="PANTHER" id="PTHR35191">
    <property type="entry name" value="PROPHAGE SIDE TAIL FIBER PROTEIN HOMOLOG STFQ-RELATED"/>
    <property type="match status" value="1"/>
</dbReference>
<dbReference type="InterPro" id="IPR012334">
    <property type="entry name" value="Pectin_lyas_fold"/>
</dbReference>
<protein>
    <submittedName>
        <fullName evidence="1">Uncharacterized protein</fullName>
    </submittedName>
</protein>
<dbReference type="Proteomes" id="UP001431963">
    <property type="component" value="Unassembled WGS sequence"/>
</dbReference>
<evidence type="ECO:0000313" key="2">
    <source>
        <dbReference type="Proteomes" id="UP001431963"/>
    </source>
</evidence>
<gene>
    <name evidence="1" type="ORF">V6590_02905</name>
</gene>
<name>A0ABU8BQW7_9RHOB</name>
<dbReference type="Gene3D" id="2.160.20.10">
    <property type="entry name" value="Single-stranded right-handed beta-helix, Pectin lyase-like"/>
    <property type="match status" value="1"/>
</dbReference>
<evidence type="ECO:0000313" key="1">
    <source>
        <dbReference type="EMBL" id="MEH7827088.1"/>
    </source>
</evidence>
<proteinExistence type="predicted"/>
<dbReference type="RefSeq" id="WP_335419233.1">
    <property type="nucleotide sequence ID" value="NZ_JBALHR010000001.1"/>
</dbReference>
<organism evidence="1 2">
    <name type="scientific">Gemmobacter denitrificans</name>
    <dbReference type="NCBI Taxonomy" id="3123040"/>
    <lineage>
        <taxon>Bacteria</taxon>
        <taxon>Pseudomonadati</taxon>
        <taxon>Pseudomonadota</taxon>
        <taxon>Alphaproteobacteria</taxon>
        <taxon>Rhodobacterales</taxon>
        <taxon>Paracoccaceae</taxon>
        <taxon>Gemmobacter</taxon>
    </lineage>
</organism>
<keyword evidence="2" id="KW-1185">Reference proteome</keyword>
<dbReference type="PANTHER" id="PTHR35191:SF1">
    <property type="entry name" value="PROPHAGE SIDE TAIL FIBER PROTEIN HOMOLOG STFQ-RELATED"/>
    <property type="match status" value="1"/>
</dbReference>
<reference evidence="1" key="1">
    <citation type="submission" date="2024-02" db="EMBL/GenBank/DDBJ databases">
        <title>Genome sequences of strain Gemmobacter sp. JM10B15.</title>
        <authorList>
            <person name="Zhang M."/>
        </authorList>
    </citation>
    <scope>NUCLEOTIDE SEQUENCE</scope>
    <source>
        <strain evidence="1">JM10B15</strain>
    </source>
</reference>
<dbReference type="SUPFAM" id="SSF51126">
    <property type="entry name" value="Pectin lyase-like"/>
    <property type="match status" value="1"/>
</dbReference>